<dbReference type="GO" id="GO:0003723">
    <property type="term" value="F:RNA binding"/>
    <property type="evidence" value="ECO:0007669"/>
    <property type="project" value="UniProtKB-UniRule"/>
</dbReference>
<dbReference type="GO" id="GO:0043137">
    <property type="term" value="P:DNA replication, removal of RNA primer"/>
    <property type="evidence" value="ECO:0007669"/>
    <property type="project" value="TreeGrafter"/>
</dbReference>
<dbReference type="Proteomes" id="UP000242141">
    <property type="component" value="Unassembled WGS sequence"/>
</dbReference>
<comment type="subcellular location">
    <subcellularLocation>
        <location evidence="3">Cytoplasm</location>
    </subcellularLocation>
</comment>
<dbReference type="PROSITE" id="PS51975">
    <property type="entry name" value="RNASE_H_2"/>
    <property type="match status" value="1"/>
</dbReference>
<dbReference type="InterPro" id="IPR036397">
    <property type="entry name" value="RNaseH_sf"/>
</dbReference>
<evidence type="ECO:0000256" key="7">
    <source>
        <dbReference type="ARBA" id="ARBA00022723"/>
    </source>
</evidence>
<proteinExistence type="inferred from homology"/>
<dbReference type="EMBL" id="CWGI01000001">
    <property type="protein sequence ID" value="CRX37018.1"/>
    <property type="molecule type" value="Genomic_DNA"/>
</dbReference>
<accession>A0A0G7ZN11</accession>
<name>A0A0G7ZN11_9MOLU</name>
<sequence>MYLTIKAYSKQSYFQFYNKIGGAKKDFNKEILFDRIIYQNVKINFYNNLTILFNFDNDLGQLLEEEIEILIDHNIYVGSDEVGVGEKIGPIIVCATKFLNFKAKKDAILETGGIKDSKKLDAKKISIISEKIKKYLDYKCIVLEPSKYNQFLKEGKNTKEINALMHHQLQKHFLNKKRPEIFVIDQFVNKSKYFEYLKRNNQADINIEIVLQEKGEEKYLEIACAAIIAKSKYNNWIYEYFKNKNLSFLIKGKKINTIDIVKNIEMNRNDFENLFKDWN</sequence>
<feature type="binding site" evidence="10">
    <location>
        <position position="81"/>
    </location>
    <ligand>
        <name>a divalent metal cation</name>
        <dbReference type="ChEBI" id="CHEBI:60240"/>
    </ligand>
</feature>
<dbReference type="GO" id="GO:0005737">
    <property type="term" value="C:cytoplasm"/>
    <property type="evidence" value="ECO:0007669"/>
    <property type="project" value="UniProtKB-SubCell"/>
</dbReference>
<dbReference type="GO" id="GO:0006298">
    <property type="term" value="P:mismatch repair"/>
    <property type="evidence" value="ECO:0007669"/>
    <property type="project" value="TreeGrafter"/>
</dbReference>
<evidence type="ECO:0000256" key="11">
    <source>
        <dbReference type="RuleBase" id="RU003515"/>
    </source>
</evidence>
<dbReference type="GO" id="GO:0004523">
    <property type="term" value="F:RNA-DNA hybrid ribonuclease activity"/>
    <property type="evidence" value="ECO:0007669"/>
    <property type="project" value="UniProtKB-UniRule"/>
</dbReference>
<gene>
    <name evidence="13" type="ORF">HEPPS_02180</name>
</gene>
<keyword evidence="7 10" id="KW-0479">Metal-binding</keyword>
<evidence type="ECO:0000313" key="13">
    <source>
        <dbReference type="EMBL" id="CRX37018.1"/>
    </source>
</evidence>
<organism evidence="13 14">
    <name type="scientific">Candidatus Hepatoplasma crinochetorum</name>
    <dbReference type="NCBI Taxonomy" id="295596"/>
    <lineage>
        <taxon>Bacteria</taxon>
        <taxon>Bacillati</taxon>
        <taxon>Mycoplasmatota</taxon>
        <taxon>Mollicutes</taxon>
        <taxon>Candidatus Hepatoplasmataceae</taxon>
        <taxon>Candidatus Hepatoplasma</taxon>
    </lineage>
</organism>
<dbReference type="GO" id="GO:0046872">
    <property type="term" value="F:metal ion binding"/>
    <property type="evidence" value="ECO:0007669"/>
    <property type="project" value="UniProtKB-KW"/>
</dbReference>
<evidence type="ECO:0000256" key="3">
    <source>
        <dbReference type="ARBA" id="ARBA00004496"/>
    </source>
</evidence>
<feature type="domain" description="RNase H type-2" evidence="12">
    <location>
        <begin position="74"/>
        <end position="279"/>
    </location>
</feature>
<keyword evidence="5" id="KW-0963">Cytoplasm</keyword>
<keyword evidence="9 10" id="KW-0378">Hydrolase</keyword>
<dbReference type="InterPro" id="IPR024567">
    <property type="entry name" value="RNase_HII/HIII_dom"/>
</dbReference>
<dbReference type="Gene3D" id="3.30.420.10">
    <property type="entry name" value="Ribonuclease H-like superfamily/Ribonuclease H"/>
    <property type="match status" value="1"/>
</dbReference>
<evidence type="ECO:0000256" key="5">
    <source>
        <dbReference type="ARBA" id="ARBA00022490"/>
    </source>
</evidence>
<feature type="binding site" evidence="10">
    <location>
        <position position="185"/>
    </location>
    <ligand>
        <name>a divalent metal cation</name>
        <dbReference type="ChEBI" id="CHEBI:60240"/>
    </ligand>
</feature>
<comment type="cofactor">
    <cofactor evidence="10">
        <name>Mn(2+)</name>
        <dbReference type="ChEBI" id="CHEBI:29035"/>
    </cofactor>
    <cofactor evidence="10">
        <name>Mg(2+)</name>
        <dbReference type="ChEBI" id="CHEBI:18420"/>
    </cofactor>
    <text evidence="10">Manganese or magnesium. Binds 1 divalent metal ion per monomer in the absence of substrate. May bind a second metal ion after substrate binding.</text>
</comment>
<evidence type="ECO:0000313" key="14">
    <source>
        <dbReference type="Proteomes" id="UP000242141"/>
    </source>
</evidence>
<evidence type="ECO:0000259" key="12">
    <source>
        <dbReference type="PROSITE" id="PS51975"/>
    </source>
</evidence>
<comment type="catalytic activity">
    <reaction evidence="1 10 11">
        <text>Endonucleolytic cleavage to 5'-phosphomonoester.</text>
        <dbReference type="EC" id="3.1.26.4"/>
    </reaction>
</comment>
<evidence type="ECO:0000256" key="1">
    <source>
        <dbReference type="ARBA" id="ARBA00000077"/>
    </source>
</evidence>
<dbReference type="PANTHER" id="PTHR10954:SF23">
    <property type="entry name" value="RIBONUCLEASE"/>
    <property type="match status" value="1"/>
</dbReference>
<dbReference type="GO" id="GO:0032299">
    <property type="term" value="C:ribonuclease H2 complex"/>
    <property type="evidence" value="ECO:0007669"/>
    <property type="project" value="TreeGrafter"/>
</dbReference>
<keyword evidence="8 10" id="KW-0255">Endonuclease</keyword>
<evidence type="ECO:0000256" key="10">
    <source>
        <dbReference type="PROSITE-ProRule" id="PRU01319"/>
    </source>
</evidence>
<reference evidence="14" key="1">
    <citation type="submission" date="2015-05" db="EMBL/GenBank/DDBJ databases">
        <authorList>
            <person name="Collingro A."/>
        </authorList>
    </citation>
    <scope>NUCLEOTIDE SEQUENCE [LARGE SCALE GENOMIC DNA]</scope>
    <source>
        <strain evidence="14">Ps</strain>
    </source>
</reference>
<keyword evidence="6 10" id="KW-0540">Nuclease</keyword>
<dbReference type="Pfam" id="PF01351">
    <property type="entry name" value="RNase_HII"/>
    <property type="match status" value="1"/>
</dbReference>
<keyword evidence="14" id="KW-1185">Reference proteome</keyword>
<evidence type="ECO:0000256" key="4">
    <source>
        <dbReference type="ARBA" id="ARBA00008378"/>
    </source>
</evidence>
<evidence type="ECO:0000256" key="8">
    <source>
        <dbReference type="ARBA" id="ARBA00022759"/>
    </source>
</evidence>
<evidence type="ECO:0000256" key="6">
    <source>
        <dbReference type="ARBA" id="ARBA00022722"/>
    </source>
</evidence>
<dbReference type="SUPFAM" id="SSF53098">
    <property type="entry name" value="Ribonuclease H-like"/>
    <property type="match status" value="1"/>
</dbReference>
<dbReference type="EC" id="3.1.26.4" evidence="11"/>
<dbReference type="InterPro" id="IPR012337">
    <property type="entry name" value="RNaseH-like_sf"/>
</dbReference>
<feature type="binding site" evidence="10">
    <location>
        <position position="80"/>
    </location>
    <ligand>
        <name>a divalent metal cation</name>
        <dbReference type="ChEBI" id="CHEBI:60240"/>
    </ligand>
</feature>
<dbReference type="PANTHER" id="PTHR10954">
    <property type="entry name" value="RIBONUCLEASE H2 SUBUNIT A"/>
    <property type="match status" value="1"/>
</dbReference>
<evidence type="ECO:0000256" key="9">
    <source>
        <dbReference type="ARBA" id="ARBA00022801"/>
    </source>
</evidence>
<dbReference type="InterPro" id="IPR001352">
    <property type="entry name" value="RNase_HII/HIII"/>
</dbReference>
<comment type="function">
    <text evidence="2 11">Endonuclease that specifically degrades the RNA of RNA-DNA hybrids.</text>
</comment>
<evidence type="ECO:0000256" key="2">
    <source>
        <dbReference type="ARBA" id="ARBA00004065"/>
    </source>
</evidence>
<comment type="similarity">
    <text evidence="4">Belongs to the RNase HII family. RnhC subfamily.</text>
</comment>
<protein>
    <recommendedName>
        <fullName evidence="11">Ribonuclease</fullName>
        <ecNumber evidence="11">3.1.26.4</ecNumber>
    </recommendedName>
</protein>
<dbReference type="AlphaFoldDB" id="A0A0G7ZN11"/>